<gene>
    <name evidence="2" type="ORF">EWM63_11600</name>
</gene>
<evidence type="ECO:0000256" key="1">
    <source>
        <dbReference type="SAM" id="Phobius"/>
    </source>
</evidence>
<evidence type="ECO:0000313" key="3">
    <source>
        <dbReference type="Proteomes" id="UP000290637"/>
    </source>
</evidence>
<dbReference type="EMBL" id="CP035913">
    <property type="protein sequence ID" value="QBE63536.1"/>
    <property type="molecule type" value="Genomic_DNA"/>
</dbReference>
<name>A0A4P6KX39_9BURK</name>
<dbReference type="Proteomes" id="UP000290637">
    <property type="component" value="Chromosome"/>
</dbReference>
<dbReference type="AlphaFoldDB" id="A0A4P6KX39"/>
<protein>
    <submittedName>
        <fullName evidence="2">Uncharacterized protein</fullName>
    </submittedName>
</protein>
<reference evidence="2 3" key="1">
    <citation type="submission" date="2019-02" db="EMBL/GenBank/DDBJ databases">
        <title>Draft Genome Sequences of Six Type Strains of the Genus Massilia.</title>
        <authorList>
            <person name="Miess H."/>
            <person name="Frediansyhah A."/>
            <person name="Gross H."/>
        </authorList>
    </citation>
    <scope>NUCLEOTIDE SEQUENCE [LARGE SCALE GENOMIC DNA]</scope>
    <source>
        <strain evidence="2 3">DSM 17473</strain>
    </source>
</reference>
<accession>A0A4P6KX39</accession>
<dbReference type="OrthoDB" id="8912424at2"/>
<dbReference type="RefSeq" id="WP_130186658.1">
    <property type="nucleotide sequence ID" value="NZ_CP035913.1"/>
</dbReference>
<organism evidence="2 3">
    <name type="scientific">Pseudoduganella lutea</name>
    <dbReference type="NCBI Taxonomy" id="321985"/>
    <lineage>
        <taxon>Bacteria</taxon>
        <taxon>Pseudomonadati</taxon>
        <taxon>Pseudomonadota</taxon>
        <taxon>Betaproteobacteria</taxon>
        <taxon>Burkholderiales</taxon>
        <taxon>Oxalobacteraceae</taxon>
        <taxon>Telluria group</taxon>
        <taxon>Pseudoduganella</taxon>
    </lineage>
</organism>
<proteinExistence type="predicted"/>
<evidence type="ECO:0000313" key="2">
    <source>
        <dbReference type="EMBL" id="QBE63536.1"/>
    </source>
</evidence>
<keyword evidence="3" id="KW-1185">Reference proteome</keyword>
<feature type="transmembrane region" description="Helical" evidence="1">
    <location>
        <begin position="157"/>
        <end position="177"/>
    </location>
</feature>
<keyword evidence="1" id="KW-0472">Membrane</keyword>
<dbReference type="KEGG" id="plue:EWM63_11600"/>
<sequence length="449" mass="48117">MTLPTRPSNWQDFERLSTALASEVYKTRFRRWGSAGQRKNGVDAWATTPDGRAIALRFEGRTERYGQPLAKTDIDAALAEAAGFPNKVDEFVLLAAGADDAAVQAYAAELTASRTAAGQSSIMVWGWQSIATHIGQQPKVQRAFYGHEVKSSSKFKLVLLAAALIVVAGGVGSLFLGKNAIDASNAKPKDPTVNVGNIAANLDELNETYQQCQALLAKNVFTFSHELAETCRDPATAQLAALSKKVEKHRSGFDAQAKIELERLLAIFREDVRETAAVTSAAHAFDSAVVQSMKDGCAAGKPAADNTAMTRAGAAAVVAQVRYYFLLKDFIIPELATAKEILQLHGSGAPAPERMTAAAGRMEQLLKERVAYAVKETRSPFTLSSVKHTVTRDAVPDTDAAAEEARWRDVLAQSSTQSLWGRTRDIEALVSCGALNKEQAAALAPPAGT</sequence>
<keyword evidence="1" id="KW-1133">Transmembrane helix</keyword>
<keyword evidence="1" id="KW-0812">Transmembrane</keyword>